<dbReference type="Proteomes" id="UP000011613">
    <property type="component" value="Unassembled WGS sequence"/>
</dbReference>
<organism evidence="1 3">
    <name type="scientific">Natronobacterium gregoryi (strain ATCC 43098 / DSM 3393 / CCM 3738 / CIP 104747 / IAM 13177 / JCM 8860 / NBRC 102187 / NCIMB 2189 / SP2)</name>
    <dbReference type="NCBI Taxonomy" id="797304"/>
    <lineage>
        <taxon>Archaea</taxon>
        <taxon>Methanobacteriati</taxon>
        <taxon>Methanobacteriota</taxon>
        <taxon>Stenosarchaea group</taxon>
        <taxon>Halobacteria</taxon>
        <taxon>Halobacteriales</taxon>
        <taxon>Natrialbaceae</taxon>
        <taxon>Natronobacterium</taxon>
    </lineage>
</organism>
<dbReference type="GeneID" id="14209037"/>
<dbReference type="Proteomes" id="UP000234484">
    <property type="component" value="Unassembled WGS sequence"/>
</dbReference>
<dbReference type="Pfam" id="PF12686">
    <property type="entry name" value="DUF3800"/>
    <property type="match status" value="1"/>
</dbReference>
<reference evidence="2 4" key="2">
    <citation type="submission" date="2017-12" db="EMBL/GenBank/DDBJ databases">
        <title>The characterization of oligonucleotides binding to NgAgo.</title>
        <authorList>
            <person name="Jiang L."/>
            <person name="He B."/>
            <person name="Kang J."/>
            <person name="Yu M."/>
            <person name="Li N."/>
            <person name="Fang Y."/>
            <person name="Tang Z."/>
            <person name="Wu P."/>
            <person name="Yao P."/>
            <person name="Huang J."/>
        </authorList>
    </citation>
    <scope>NUCLEOTIDE SEQUENCE [LARGE SCALE GENOMIC DNA]</scope>
    <source>
        <strain evidence="2 4">SP2</strain>
        <tissue evidence="2">Freeze-dried powder thallus</tissue>
    </source>
</reference>
<proteinExistence type="predicted"/>
<protein>
    <submittedName>
        <fullName evidence="1">Uncharacterized protein</fullName>
    </submittedName>
</protein>
<reference evidence="1 3" key="1">
    <citation type="journal article" date="2014" name="PLoS Genet.">
        <title>Phylogenetically driven sequencing of extremely halophilic archaea reveals strategies for static and dynamic osmo-response.</title>
        <authorList>
            <person name="Becker E.A."/>
            <person name="Seitzer P.M."/>
            <person name="Tritt A."/>
            <person name="Larsen D."/>
            <person name="Krusor M."/>
            <person name="Yao A.I."/>
            <person name="Wu D."/>
            <person name="Madern D."/>
            <person name="Eisen J.A."/>
            <person name="Darling A.E."/>
            <person name="Facciotti M.T."/>
        </authorList>
    </citation>
    <scope>NUCLEOTIDE SEQUENCE [LARGE SCALE GENOMIC DNA]</scope>
    <source>
        <strain evidence="1 3">SP2</strain>
    </source>
</reference>
<evidence type="ECO:0000313" key="4">
    <source>
        <dbReference type="Proteomes" id="UP000234484"/>
    </source>
</evidence>
<sequence length="218" mass="24590">MQGFGDVSGHFRSLINGHCDVVVVAVVFGDMIQAGRCSKKTVRDVQDVEEAKWSDLTNTQKRRFIDCLVENDDTEFGYAKFTREQLQTLTDQYLLYQDVSFPPDWDLALTGYAYGELLFEKGARDERRVTFEFDHVASQSDSADIASHIEEFVPNTSPKYKSSHSSPGIQTADCFAGAVAEDHKKDTDWIDSIDSDRIISCTETSLIQLENNLTSHDR</sequence>
<comment type="caution">
    <text evidence="1">The sequence shown here is derived from an EMBL/GenBank/DDBJ whole genome shotgun (WGS) entry which is preliminary data.</text>
</comment>
<evidence type="ECO:0000313" key="2">
    <source>
        <dbReference type="EMBL" id="PLK20420.1"/>
    </source>
</evidence>
<dbReference type="InterPro" id="IPR024524">
    <property type="entry name" value="DUF3800"/>
</dbReference>
<name>L9Y9T9_NATGS</name>
<gene>
    <name evidence="1" type="ORF">C490_06097</name>
    <name evidence="2" type="ORF">CYV19_09845</name>
</gene>
<evidence type="ECO:0000313" key="1">
    <source>
        <dbReference type="EMBL" id="ELY70839.1"/>
    </source>
</evidence>
<dbReference type="AlphaFoldDB" id="L9Y9T9"/>
<dbReference type="EMBL" id="PKKI01000026">
    <property type="protein sequence ID" value="PLK20420.1"/>
    <property type="molecule type" value="Genomic_DNA"/>
</dbReference>
<dbReference type="EMBL" id="AOIC01000046">
    <property type="protein sequence ID" value="ELY70839.1"/>
    <property type="molecule type" value="Genomic_DNA"/>
</dbReference>
<accession>L9Y9T9</accession>
<evidence type="ECO:0000313" key="3">
    <source>
        <dbReference type="Proteomes" id="UP000011613"/>
    </source>
</evidence>
<dbReference type="RefSeq" id="WP_005577877.1">
    <property type="nucleotide sequence ID" value="NC_019792.1"/>
</dbReference>